<evidence type="ECO:0000259" key="4">
    <source>
        <dbReference type="Pfam" id="PF00205"/>
    </source>
</evidence>
<dbReference type="GO" id="GO:0050660">
    <property type="term" value="F:flavin adenine dinucleotide binding"/>
    <property type="evidence" value="ECO:0007669"/>
    <property type="project" value="TreeGrafter"/>
</dbReference>
<feature type="domain" description="Thiamine pyrophosphate enzyme TPP-binding" evidence="5">
    <location>
        <begin position="474"/>
        <end position="610"/>
    </location>
</feature>
<dbReference type="InterPro" id="IPR012000">
    <property type="entry name" value="Thiamin_PyroP_enz_cen_dom"/>
</dbReference>
<dbReference type="Gene3D" id="3.40.50.970">
    <property type="match status" value="2"/>
</dbReference>
<accession>A0A3B0S5L7</accession>
<dbReference type="InterPro" id="IPR012001">
    <property type="entry name" value="Thiamin_PyroP_enz_TPP-bd_dom"/>
</dbReference>
<dbReference type="EMBL" id="UOEH01000298">
    <property type="protein sequence ID" value="VAW00178.1"/>
    <property type="molecule type" value="Genomic_DNA"/>
</dbReference>
<dbReference type="GO" id="GO:0000287">
    <property type="term" value="F:magnesium ion binding"/>
    <property type="evidence" value="ECO:0007669"/>
    <property type="project" value="InterPro"/>
</dbReference>
<dbReference type="InterPro" id="IPR045229">
    <property type="entry name" value="TPP_enz"/>
</dbReference>
<evidence type="ECO:0008006" key="8">
    <source>
        <dbReference type="Google" id="ProtNLM"/>
    </source>
</evidence>
<evidence type="ECO:0000256" key="3">
    <source>
        <dbReference type="RuleBase" id="RU362132"/>
    </source>
</evidence>
<protein>
    <recommendedName>
        <fullName evidence="8">Thiamine pyrophosphate-binding protein</fullName>
    </recommendedName>
</protein>
<sequence>MLREATFGLVNGDLSRRQFLVLTKAAGVSAAAASQLVGAASAQNADIDALAPGGDFITLKNATGGKITSETLRAWGVTHVFGNTGAYEAGFVDALVDYPDIQYVLGLHEGPVVAMADGYARITGKTAFVNVHSITGAANALGLIVNAHADNSPIVISVGFSASSGENIGVFTETAKVESIAELYTKLSFRASNPDNLATSLRRSMRLASATPPGPVFLGVNADVWSGKIAKTRIIPAARSAPAGPLHPGSDDIERAAMMLARARNPLLVAGAELPRWGGLNELAAIADRLGAVVSGDTSSSRSAMGFPSNHPRYLGAMRARIRPETEFDLVVLAGASRLSLARRGHPLIPEQAQIIEIGVREEHLSRGYPVDHLIYADARLTLVGIDQHLSTMTLDRALIERRQREGEALKKKTRAPIAATLQKVWDDAPIAPERLAAEIDRAIDPAAIVVTEGVTSDRYIWEHVQFDQENGGRRHLISSGGSLGWGVGAAVGAKFGAPDKSVYALVGDGSFQFGLQALWTAQRHKKAIVVIIFNNLAYQANRWAIAGLKGRGAKTGRYVGININDPAIDHVAMASGYGVAGERVIDPGDIAAALARAGSASREGRSYVLDVVIAKRGPGADAEPWHE</sequence>
<dbReference type="PROSITE" id="PS00187">
    <property type="entry name" value="TPP_ENZYMES"/>
    <property type="match status" value="1"/>
</dbReference>
<proteinExistence type="inferred from homology"/>
<dbReference type="Gene3D" id="3.40.50.1220">
    <property type="entry name" value="TPP-binding domain"/>
    <property type="match status" value="1"/>
</dbReference>
<evidence type="ECO:0000259" key="6">
    <source>
        <dbReference type="Pfam" id="PF02776"/>
    </source>
</evidence>
<dbReference type="InterPro" id="IPR006311">
    <property type="entry name" value="TAT_signal"/>
</dbReference>
<evidence type="ECO:0000256" key="1">
    <source>
        <dbReference type="ARBA" id="ARBA00007812"/>
    </source>
</evidence>
<dbReference type="CDD" id="cd02002">
    <property type="entry name" value="TPP_BFDC"/>
    <property type="match status" value="1"/>
</dbReference>
<dbReference type="PANTHER" id="PTHR18968">
    <property type="entry name" value="THIAMINE PYROPHOSPHATE ENZYMES"/>
    <property type="match status" value="1"/>
</dbReference>
<dbReference type="InterPro" id="IPR011766">
    <property type="entry name" value="TPP_enzyme_TPP-bd"/>
</dbReference>
<evidence type="ECO:0000259" key="5">
    <source>
        <dbReference type="Pfam" id="PF02775"/>
    </source>
</evidence>
<comment type="similarity">
    <text evidence="1 3">Belongs to the TPP enzyme family.</text>
</comment>
<dbReference type="GO" id="GO:0030976">
    <property type="term" value="F:thiamine pyrophosphate binding"/>
    <property type="evidence" value="ECO:0007669"/>
    <property type="project" value="InterPro"/>
</dbReference>
<feature type="domain" description="Thiamine pyrophosphate enzyme N-terminal TPP-binding" evidence="6">
    <location>
        <begin position="63"/>
        <end position="172"/>
    </location>
</feature>
<dbReference type="Pfam" id="PF02776">
    <property type="entry name" value="TPP_enzyme_N"/>
    <property type="match status" value="1"/>
</dbReference>
<dbReference type="InterPro" id="IPR000399">
    <property type="entry name" value="TPP-bd_CS"/>
</dbReference>
<name>A0A3B0S5L7_9ZZZZ</name>
<dbReference type="SUPFAM" id="SSF52467">
    <property type="entry name" value="DHS-like NAD/FAD-binding domain"/>
    <property type="match status" value="1"/>
</dbReference>
<dbReference type="InterPro" id="IPR029035">
    <property type="entry name" value="DHS-like_NAD/FAD-binding_dom"/>
</dbReference>
<organism evidence="7">
    <name type="scientific">hydrothermal vent metagenome</name>
    <dbReference type="NCBI Taxonomy" id="652676"/>
    <lineage>
        <taxon>unclassified sequences</taxon>
        <taxon>metagenomes</taxon>
        <taxon>ecological metagenomes</taxon>
    </lineage>
</organism>
<dbReference type="Pfam" id="PF02775">
    <property type="entry name" value="TPP_enzyme_C"/>
    <property type="match status" value="1"/>
</dbReference>
<dbReference type="InterPro" id="IPR029061">
    <property type="entry name" value="THDP-binding"/>
</dbReference>
<evidence type="ECO:0000256" key="2">
    <source>
        <dbReference type="ARBA" id="ARBA00023052"/>
    </source>
</evidence>
<dbReference type="Pfam" id="PF00205">
    <property type="entry name" value="TPP_enzyme_M"/>
    <property type="match status" value="1"/>
</dbReference>
<dbReference type="CDD" id="cd07035">
    <property type="entry name" value="TPP_PYR_POX_like"/>
    <property type="match status" value="1"/>
</dbReference>
<dbReference type="AlphaFoldDB" id="A0A3B0S5L7"/>
<evidence type="ECO:0000313" key="7">
    <source>
        <dbReference type="EMBL" id="VAW00178.1"/>
    </source>
</evidence>
<gene>
    <name evidence="7" type="ORF">MNBD_ALPHA05-840</name>
</gene>
<dbReference type="PROSITE" id="PS51318">
    <property type="entry name" value="TAT"/>
    <property type="match status" value="1"/>
</dbReference>
<dbReference type="SUPFAM" id="SSF52518">
    <property type="entry name" value="Thiamin diphosphate-binding fold (THDP-binding)"/>
    <property type="match status" value="2"/>
</dbReference>
<feature type="domain" description="Thiamine pyrophosphate enzyme central" evidence="4">
    <location>
        <begin position="253"/>
        <end position="383"/>
    </location>
</feature>
<reference evidence="7" key="1">
    <citation type="submission" date="2018-06" db="EMBL/GenBank/DDBJ databases">
        <authorList>
            <person name="Zhirakovskaya E."/>
        </authorList>
    </citation>
    <scope>NUCLEOTIDE SEQUENCE</scope>
</reference>
<dbReference type="GO" id="GO:0003984">
    <property type="term" value="F:acetolactate synthase activity"/>
    <property type="evidence" value="ECO:0007669"/>
    <property type="project" value="TreeGrafter"/>
</dbReference>
<keyword evidence="2 3" id="KW-0786">Thiamine pyrophosphate</keyword>